<gene>
    <name evidence="3" type="ORF">A3C06_00115</name>
</gene>
<organism evidence="3 4">
    <name type="scientific">Candidatus Taylorbacteria bacterium RIFCSPHIGHO2_02_FULL_46_13</name>
    <dbReference type="NCBI Taxonomy" id="1802312"/>
    <lineage>
        <taxon>Bacteria</taxon>
        <taxon>Candidatus Tayloriibacteriota</taxon>
    </lineage>
</organism>
<keyword evidence="2" id="KW-0472">Membrane</keyword>
<accession>A0A1G2MS57</accession>
<dbReference type="STRING" id="1802312.A3C06_00115"/>
<reference evidence="3 4" key="1">
    <citation type="journal article" date="2016" name="Nat. Commun.">
        <title>Thousands of microbial genomes shed light on interconnected biogeochemical processes in an aquifer system.</title>
        <authorList>
            <person name="Anantharaman K."/>
            <person name="Brown C.T."/>
            <person name="Hug L.A."/>
            <person name="Sharon I."/>
            <person name="Castelle C.J."/>
            <person name="Probst A.J."/>
            <person name="Thomas B.C."/>
            <person name="Singh A."/>
            <person name="Wilkins M.J."/>
            <person name="Karaoz U."/>
            <person name="Brodie E.L."/>
            <person name="Williams K.H."/>
            <person name="Hubbard S.S."/>
            <person name="Banfield J.F."/>
        </authorList>
    </citation>
    <scope>NUCLEOTIDE SEQUENCE [LARGE SCALE GENOMIC DNA]</scope>
</reference>
<keyword evidence="2" id="KW-0812">Transmembrane</keyword>
<dbReference type="Proteomes" id="UP000177565">
    <property type="component" value="Unassembled WGS sequence"/>
</dbReference>
<comment type="caution">
    <text evidence="3">The sequence shown here is derived from an EMBL/GenBank/DDBJ whole genome shotgun (WGS) entry which is preliminary data.</text>
</comment>
<keyword evidence="2" id="KW-1133">Transmembrane helix</keyword>
<dbReference type="EMBL" id="MHRQ01000017">
    <property type="protein sequence ID" value="OHA26706.1"/>
    <property type="molecule type" value="Genomic_DNA"/>
</dbReference>
<evidence type="ECO:0000256" key="1">
    <source>
        <dbReference type="SAM" id="MobiDB-lite"/>
    </source>
</evidence>
<evidence type="ECO:0000256" key="2">
    <source>
        <dbReference type="SAM" id="Phobius"/>
    </source>
</evidence>
<dbReference type="AlphaFoldDB" id="A0A1G2MS57"/>
<evidence type="ECO:0000313" key="3">
    <source>
        <dbReference type="EMBL" id="OHA26706.1"/>
    </source>
</evidence>
<sequence>MSTFAHTKQKGFIQPAECLSACRGDKRGFRERGRGNGSFHACPPKFSEKNLRGEEESSSPYATTENVENQEVLKMNPPHLSERGGFMLIGLLVFASIAIVIITAFVALASSTLLLARYVAERELAIQIAEAGVDYYRWHLAHNPSDYEDGTGVSGPYTHEFYNKTGEHIGDFILTITPPSTGSTIVTVESEGRIATTSIGSGISRTVRTRLAIPSFAKYAVVANDVMRFGEGTEIFGPVHSNNGVRFDGLAHNLVSSSRTSYDDPDHSGGNEFGVHTHASPTDPLPPSTPPIRAGVFEAGRVFPVPAVDFAGITSDLANMKDDAQIAGRYFAPSGDDGYHLVFAVNDTFSVYRVNNLRNPPGGCSSSGQSGWGTWSIANGGETFLGAYPIPANGVIFVEDNIWVNGQINTARITVASGKFPDNPSTRTSITVNTDLLYTNYDGTDAIGLIAQQDVNVGLYSEDNLRIDAALIAQNGRVGRYYYENDCGLNHVRDEITLYGMIGTSKRYGFAYTDGTGYQDRFITYDSNLLYGPPPSFPLTSDQYQTISWEEL</sequence>
<feature type="transmembrane region" description="Helical" evidence="2">
    <location>
        <begin position="84"/>
        <end position="108"/>
    </location>
</feature>
<name>A0A1G2MS57_9BACT</name>
<feature type="region of interest" description="Disordered" evidence="1">
    <location>
        <begin position="258"/>
        <end position="286"/>
    </location>
</feature>
<evidence type="ECO:0000313" key="4">
    <source>
        <dbReference type="Proteomes" id="UP000177565"/>
    </source>
</evidence>
<protein>
    <submittedName>
        <fullName evidence="3">Uncharacterized protein</fullName>
    </submittedName>
</protein>
<proteinExistence type="predicted"/>